<accession>A0A2G8JLI5</accession>
<reference evidence="2 3" key="1">
    <citation type="journal article" date="2017" name="PLoS Biol.">
        <title>The sea cucumber genome provides insights into morphological evolution and visceral regeneration.</title>
        <authorList>
            <person name="Zhang X."/>
            <person name="Sun L."/>
            <person name="Yuan J."/>
            <person name="Sun Y."/>
            <person name="Gao Y."/>
            <person name="Zhang L."/>
            <person name="Li S."/>
            <person name="Dai H."/>
            <person name="Hamel J.F."/>
            <person name="Liu C."/>
            <person name="Yu Y."/>
            <person name="Liu S."/>
            <person name="Lin W."/>
            <person name="Guo K."/>
            <person name="Jin S."/>
            <person name="Xu P."/>
            <person name="Storey K.B."/>
            <person name="Huan P."/>
            <person name="Zhang T."/>
            <person name="Zhou Y."/>
            <person name="Zhang J."/>
            <person name="Lin C."/>
            <person name="Li X."/>
            <person name="Xing L."/>
            <person name="Huo D."/>
            <person name="Sun M."/>
            <person name="Wang L."/>
            <person name="Mercier A."/>
            <person name="Li F."/>
            <person name="Yang H."/>
            <person name="Xiang J."/>
        </authorList>
    </citation>
    <scope>NUCLEOTIDE SEQUENCE [LARGE SCALE GENOMIC DNA]</scope>
    <source>
        <strain evidence="2">Shaxun</strain>
        <tissue evidence="2">Muscle</tissue>
    </source>
</reference>
<dbReference type="EMBL" id="MRZV01001642">
    <property type="protein sequence ID" value="PIK36631.1"/>
    <property type="molecule type" value="Genomic_DNA"/>
</dbReference>
<sequence length="203" mass="23081">MVLSYIQFVWVLPTKIVTSKGCPYHCYLISKEETIPYEKSRSNGTHMLMTHQFPIYAPGEYYVGIYAQPDKACKGDPHWPIDQCRAVKARVSTSFVHETETVTVEAKTINIERTLLVVTLVGTLLVLFCFLGLWLMRLSCSDHNMFENHYDDDTTSEGITLDTPNEDVLNNIPCELQRNPKGTLKNLSDIEIGNTMDCLLRSI</sequence>
<protein>
    <submittedName>
        <fullName evidence="2">Uncharacterized protein</fullName>
    </submittedName>
</protein>
<keyword evidence="1" id="KW-0472">Membrane</keyword>
<organism evidence="2 3">
    <name type="scientific">Stichopus japonicus</name>
    <name type="common">Sea cucumber</name>
    <dbReference type="NCBI Taxonomy" id="307972"/>
    <lineage>
        <taxon>Eukaryota</taxon>
        <taxon>Metazoa</taxon>
        <taxon>Echinodermata</taxon>
        <taxon>Eleutherozoa</taxon>
        <taxon>Echinozoa</taxon>
        <taxon>Holothuroidea</taxon>
        <taxon>Aspidochirotacea</taxon>
        <taxon>Aspidochirotida</taxon>
        <taxon>Stichopodidae</taxon>
        <taxon>Apostichopus</taxon>
    </lineage>
</organism>
<keyword evidence="1" id="KW-0812">Transmembrane</keyword>
<evidence type="ECO:0000256" key="1">
    <source>
        <dbReference type="SAM" id="Phobius"/>
    </source>
</evidence>
<keyword evidence="1" id="KW-1133">Transmembrane helix</keyword>
<evidence type="ECO:0000313" key="2">
    <source>
        <dbReference type="EMBL" id="PIK36631.1"/>
    </source>
</evidence>
<gene>
    <name evidence="2" type="ORF">BSL78_26532</name>
</gene>
<keyword evidence="3" id="KW-1185">Reference proteome</keyword>
<feature type="transmembrane region" description="Helical" evidence="1">
    <location>
        <begin position="115"/>
        <end position="136"/>
    </location>
</feature>
<proteinExistence type="predicted"/>
<evidence type="ECO:0000313" key="3">
    <source>
        <dbReference type="Proteomes" id="UP000230750"/>
    </source>
</evidence>
<comment type="caution">
    <text evidence="2">The sequence shown here is derived from an EMBL/GenBank/DDBJ whole genome shotgun (WGS) entry which is preliminary data.</text>
</comment>
<dbReference type="Proteomes" id="UP000230750">
    <property type="component" value="Unassembled WGS sequence"/>
</dbReference>
<dbReference type="AlphaFoldDB" id="A0A2G8JLI5"/>
<name>A0A2G8JLI5_STIJA</name>